<gene>
    <name evidence="1" type="ORF">Y1Q_0016939</name>
</gene>
<accession>A0A151P5Q4</accession>
<protein>
    <submittedName>
        <fullName evidence="1">Uncharacterized protein</fullName>
    </submittedName>
</protein>
<dbReference type="GO" id="GO:0003924">
    <property type="term" value="F:GTPase activity"/>
    <property type="evidence" value="ECO:0007669"/>
    <property type="project" value="TreeGrafter"/>
</dbReference>
<keyword evidence="2" id="KW-1185">Reference proteome</keyword>
<comment type="caution">
    <text evidence="1">The sequence shown here is derived from an EMBL/GenBank/DDBJ whole genome shotgun (WGS) entry which is preliminary data.</text>
</comment>
<sequence length="114" mass="12916">MDYVRETLVILSVVQNLRKTPECLDQFGEQDHLENSVKKEIMALEEQVKKCFDQMNHSLDEGAKEAIKSQKRIINKLLDCVKIKKLSSTGPHSACDNWPISFVGPGKPIDMQMG</sequence>
<dbReference type="Proteomes" id="UP000050525">
    <property type="component" value="Unassembled WGS sequence"/>
</dbReference>
<reference evidence="1 2" key="1">
    <citation type="journal article" date="2012" name="Genome Biol.">
        <title>Sequencing three crocodilian genomes to illuminate the evolution of archosaurs and amniotes.</title>
        <authorList>
            <person name="St John J.A."/>
            <person name="Braun E.L."/>
            <person name="Isberg S.R."/>
            <person name="Miles L.G."/>
            <person name="Chong A.Y."/>
            <person name="Gongora J."/>
            <person name="Dalzell P."/>
            <person name="Moran C."/>
            <person name="Bed'hom B."/>
            <person name="Abzhanov A."/>
            <person name="Burgess S.C."/>
            <person name="Cooksey A.M."/>
            <person name="Castoe T.A."/>
            <person name="Crawford N.G."/>
            <person name="Densmore L.D."/>
            <person name="Drew J.C."/>
            <person name="Edwards S.V."/>
            <person name="Faircloth B.C."/>
            <person name="Fujita M.K."/>
            <person name="Greenwold M.J."/>
            <person name="Hoffmann F.G."/>
            <person name="Howard J.M."/>
            <person name="Iguchi T."/>
            <person name="Janes D.E."/>
            <person name="Khan S.Y."/>
            <person name="Kohno S."/>
            <person name="de Koning A.J."/>
            <person name="Lance S.L."/>
            <person name="McCarthy F.M."/>
            <person name="McCormack J.E."/>
            <person name="Merchant M.E."/>
            <person name="Peterson D.G."/>
            <person name="Pollock D.D."/>
            <person name="Pourmand N."/>
            <person name="Raney B.J."/>
            <person name="Roessler K.A."/>
            <person name="Sanford J.R."/>
            <person name="Sawyer R.H."/>
            <person name="Schmidt C.J."/>
            <person name="Triplett E.W."/>
            <person name="Tuberville T.D."/>
            <person name="Venegas-Anaya M."/>
            <person name="Howard J.T."/>
            <person name="Jarvis E.D."/>
            <person name="Guillette L.J.Jr."/>
            <person name="Glenn T.C."/>
            <person name="Green R.E."/>
            <person name="Ray D.A."/>
        </authorList>
    </citation>
    <scope>NUCLEOTIDE SEQUENCE [LARGE SCALE GENOMIC DNA]</scope>
    <source>
        <strain evidence="1">KSC_2009_1</strain>
    </source>
</reference>
<evidence type="ECO:0000313" key="1">
    <source>
        <dbReference type="EMBL" id="KYO44388.1"/>
    </source>
</evidence>
<proteinExistence type="predicted"/>
<dbReference type="InterPro" id="IPR053082">
    <property type="entry name" value="Nuclear_GTPase_SLIP-GC"/>
</dbReference>
<name>A0A151P5Q4_ALLMI</name>
<dbReference type="PANTHER" id="PTHR47308:SF1">
    <property type="entry name" value="NUCLEAR GTPASE SLIP-GC"/>
    <property type="match status" value="1"/>
</dbReference>
<evidence type="ECO:0000313" key="2">
    <source>
        <dbReference type="Proteomes" id="UP000050525"/>
    </source>
</evidence>
<dbReference type="AlphaFoldDB" id="A0A151P5Q4"/>
<dbReference type="PANTHER" id="PTHR47308">
    <property type="entry name" value="NUCLEAR GTPASE SLIP-GC"/>
    <property type="match status" value="1"/>
</dbReference>
<organism evidence="1 2">
    <name type="scientific">Alligator mississippiensis</name>
    <name type="common">American alligator</name>
    <dbReference type="NCBI Taxonomy" id="8496"/>
    <lineage>
        <taxon>Eukaryota</taxon>
        <taxon>Metazoa</taxon>
        <taxon>Chordata</taxon>
        <taxon>Craniata</taxon>
        <taxon>Vertebrata</taxon>
        <taxon>Euteleostomi</taxon>
        <taxon>Archelosauria</taxon>
        <taxon>Archosauria</taxon>
        <taxon>Crocodylia</taxon>
        <taxon>Alligatoridae</taxon>
        <taxon>Alligatorinae</taxon>
        <taxon>Alligator</taxon>
    </lineage>
</organism>
<dbReference type="EMBL" id="AKHW03000808">
    <property type="protein sequence ID" value="KYO44388.1"/>
    <property type="molecule type" value="Genomic_DNA"/>
</dbReference>